<evidence type="ECO:0000259" key="2">
    <source>
        <dbReference type="Pfam" id="PF00857"/>
    </source>
</evidence>
<protein>
    <submittedName>
        <fullName evidence="3">Isochorismatase</fullName>
    </submittedName>
</protein>
<dbReference type="AlphaFoldDB" id="A0A175VN27"/>
<dbReference type="EMBL" id="JMGO02000002">
    <property type="protein sequence ID" value="KXU81923.1"/>
    <property type="molecule type" value="Genomic_DNA"/>
</dbReference>
<dbReference type="InterPro" id="IPR050272">
    <property type="entry name" value="Isochorismatase-like_hydrls"/>
</dbReference>
<dbReference type="SUPFAM" id="SSF52499">
    <property type="entry name" value="Isochorismatase-like hydrolases"/>
    <property type="match status" value="1"/>
</dbReference>
<reference evidence="3 4" key="1">
    <citation type="submission" date="2016-02" db="EMBL/GenBank/DDBJ databases">
        <title>Draft genome sequence of Aeromonas trota strain 1999lcr isolated from cerebrospinal fluid (CSF).</title>
        <authorList>
            <person name="Dallagassa C.B."/>
            <person name="Prediger K.C."/>
            <person name="Weiss V.A."/>
            <person name="Assis F.E."/>
            <person name="Baura V."/>
            <person name="Cruz L.M."/>
            <person name="Souza E.M."/>
            <person name="Pedrosa F.O."/>
            <person name="Fadel-Picheth C.M."/>
        </authorList>
    </citation>
    <scope>NUCLEOTIDE SEQUENCE [LARGE SCALE GENOMIC DNA]</scope>
    <source>
        <strain evidence="3 4">1999lcr</strain>
    </source>
</reference>
<dbReference type="RefSeq" id="WP_026457791.1">
    <property type="nucleotide sequence ID" value="NZ_AP027939.1"/>
</dbReference>
<organism evidence="3 4">
    <name type="scientific">Aeromonas enteropelogenes</name>
    <name type="common">Aeromonas trota</name>
    <dbReference type="NCBI Taxonomy" id="29489"/>
    <lineage>
        <taxon>Bacteria</taxon>
        <taxon>Pseudomonadati</taxon>
        <taxon>Pseudomonadota</taxon>
        <taxon>Gammaproteobacteria</taxon>
        <taxon>Aeromonadales</taxon>
        <taxon>Aeromonadaceae</taxon>
        <taxon>Aeromonas</taxon>
    </lineage>
</organism>
<dbReference type="Pfam" id="PF00857">
    <property type="entry name" value="Isochorismatase"/>
    <property type="match status" value="1"/>
</dbReference>
<dbReference type="CDD" id="cd01014">
    <property type="entry name" value="nicotinamidase_related"/>
    <property type="match status" value="1"/>
</dbReference>
<proteinExistence type="predicted"/>
<feature type="domain" description="Isochorismatase-like" evidence="2">
    <location>
        <begin position="3"/>
        <end position="139"/>
    </location>
</feature>
<dbReference type="InterPro" id="IPR036380">
    <property type="entry name" value="Isochorismatase-like_sf"/>
</dbReference>
<dbReference type="GO" id="GO:0016787">
    <property type="term" value="F:hydrolase activity"/>
    <property type="evidence" value="ECO:0007669"/>
    <property type="project" value="UniProtKB-KW"/>
</dbReference>
<dbReference type="GeneID" id="92810815"/>
<keyword evidence="1" id="KW-0378">Hydrolase</keyword>
<accession>A0A175VN27</accession>
<sequence>MDVLLIIDVQQGVMKDTHYNQQQVLANINRAAAYIRQQHGRVIYVQHDGPPGSELVPGTPGWQLHPALQPAKGDSRVRKEGCDSFLDTELAFLLAEQPVDRLILCGSNTDFCVDTTVRSAASHGFEVLVLSDGHTTADRPHLGAAQIIEHHNWMWRHLSLPQGRGVTLLSTDELLAVTPAVQPC</sequence>
<comment type="caution">
    <text evidence="3">The sequence shown here is derived from an EMBL/GenBank/DDBJ whole genome shotgun (WGS) entry which is preliminary data.</text>
</comment>
<dbReference type="Proteomes" id="UP000078435">
    <property type="component" value="Unassembled WGS sequence"/>
</dbReference>
<dbReference type="OrthoDB" id="1157330at2"/>
<dbReference type="PANTHER" id="PTHR43540">
    <property type="entry name" value="PEROXYUREIDOACRYLATE/UREIDOACRYLATE AMIDOHYDROLASE-RELATED"/>
    <property type="match status" value="1"/>
</dbReference>
<evidence type="ECO:0000313" key="3">
    <source>
        <dbReference type="EMBL" id="KXU81923.1"/>
    </source>
</evidence>
<dbReference type="Gene3D" id="3.40.50.850">
    <property type="entry name" value="Isochorismatase-like"/>
    <property type="match status" value="1"/>
</dbReference>
<evidence type="ECO:0000256" key="1">
    <source>
        <dbReference type="ARBA" id="ARBA00022801"/>
    </source>
</evidence>
<name>A0A175VN27_AEREN</name>
<dbReference type="InterPro" id="IPR000868">
    <property type="entry name" value="Isochorismatase-like_dom"/>
</dbReference>
<gene>
    <name evidence="3" type="ORF">LCR_09600</name>
</gene>
<evidence type="ECO:0000313" key="4">
    <source>
        <dbReference type="Proteomes" id="UP000078435"/>
    </source>
</evidence>
<dbReference type="PANTHER" id="PTHR43540:SF14">
    <property type="entry name" value="ISOCHORISMATASE"/>
    <property type="match status" value="1"/>
</dbReference>